<proteinExistence type="predicted"/>
<comment type="caution">
    <text evidence="1">The sequence shown here is derived from an EMBL/GenBank/DDBJ whole genome shotgun (WGS) entry which is preliminary data.</text>
</comment>
<name>A0A392T7X4_9FABA</name>
<sequence length="57" mass="5986">MTGKERVKSAESLMITVEGVIIAEEGSRIMGVAIGVVNGVICRMIAQGKRTNVPSVV</sequence>
<accession>A0A392T7X4</accession>
<evidence type="ECO:0000313" key="2">
    <source>
        <dbReference type="Proteomes" id="UP000265520"/>
    </source>
</evidence>
<dbReference type="EMBL" id="LXQA010509553">
    <property type="protein sequence ID" value="MCI56260.1"/>
    <property type="molecule type" value="Genomic_DNA"/>
</dbReference>
<dbReference type="AlphaFoldDB" id="A0A392T7X4"/>
<evidence type="ECO:0000313" key="1">
    <source>
        <dbReference type="EMBL" id="MCI56260.1"/>
    </source>
</evidence>
<reference evidence="1 2" key="1">
    <citation type="journal article" date="2018" name="Front. Plant Sci.">
        <title>Red Clover (Trifolium pratense) and Zigzag Clover (T. medium) - A Picture of Genomic Similarities and Differences.</title>
        <authorList>
            <person name="Dluhosova J."/>
            <person name="Istvanek J."/>
            <person name="Nedelnik J."/>
            <person name="Repkova J."/>
        </authorList>
    </citation>
    <scope>NUCLEOTIDE SEQUENCE [LARGE SCALE GENOMIC DNA]</scope>
    <source>
        <strain evidence="2">cv. 10/8</strain>
        <tissue evidence="1">Leaf</tissue>
    </source>
</reference>
<keyword evidence="2" id="KW-1185">Reference proteome</keyword>
<dbReference type="Proteomes" id="UP000265520">
    <property type="component" value="Unassembled WGS sequence"/>
</dbReference>
<organism evidence="1 2">
    <name type="scientific">Trifolium medium</name>
    <dbReference type="NCBI Taxonomy" id="97028"/>
    <lineage>
        <taxon>Eukaryota</taxon>
        <taxon>Viridiplantae</taxon>
        <taxon>Streptophyta</taxon>
        <taxon>Embryophyta</taxon>
        <taxon>Tracheophyta</taxon>
        <taxon>Spermatophyta</taxon>
        <taxon>Magnoliopsida</taxon>
        <taxon>eudicotyledons</taxon>
        <taxon>Gunneridae</taxon>
        <taxon>Pentapetalae</taxon>
        <taxon>rosids</taxon>
        <taxon>fabids</taxon>
        <taxon>Fabales</taxon>
        <taxon>Fabaceae</taxon>
        <taxon>Papilionoideae</taxon>
        <taxon>50 kb inversion clade</taxon>
        <taxon>NPAAA clade</taxon>
        <taxon>Hologalegina</taxon>
        <taxon>IRL clade</taxon>
        <taxon>Trifolieae</taxon>
        <taxon>Trifolium</taxon>
    </lineage>
</organism>
<protein>
    <submittedName>
        <fullName evidence="1">Uncharacterized protein</fullName>
    </submittedName>
</protein>
<feature type="non-terminal residue" evidence="1">
    <location>
        <position position="57"/>
    </location>
</feature>